<evidence type="ECO:0000256" key="3">
    <source>
        <dbReference type="SAM" id="MobiDB-lite"/>
    </source>
</evidence>
<organism evidence="5 6">
    <name type="scientific">Alectoria fallacina</name>
    <dbReference type="NCBI Taxonomy" id="1903189"/>
    <lineage>
        <taxon>Eukaryota</taxon>
        <taxon>Fungi</taxon>
        <taxon>Dikarya</taxon>
        <taxon>Ascomycota</taxon>
        <taxon>Pezizomycotina</taxon>
        <taxon>Lecanoromycetes</taxon>
        <taxon>OSLEUM clade</taxon>
        <taxon>Lecanoromycetidae</taxon>
        <taxon>Lecanorales</taxon>
        <taxon>Lecanorineae</taxon>
        <taxon>Parmeliaceae</taxon>
        <taxon>Alectoria</taxon>
    </lineage>
</organism>
<dbReference type="OrthoDB" id="10255969at2759"/>
<evidence type="ECO:0000256" key="1">
    <source>
        <dbReference type="ARBA" id="ARBA00022741"/>
    </source>
</evidence>
<dbReference type="GO" id="GO:0005739">
    <property type="term" value="C:mitochondrion"/>
    <property type="evidence" value="ECO:0007669"/>
    <property type="project" value="TreeGrafter"/>
</dbReference>
<dbReference type="EMBL" id="CAJPDR010000044">
    <property type="protein sequence ID" value="CAF9910732.1"/>
    <property type="molecule type" value="Genomic_DNA"/>
</dbReference>
<evidence type="ECO:0000313" key="5">
    <source>
        <dbReference type="EMBL" id="CAF9910732.1"/>
    </source>
</evidence>
<comment type="caution">
    <text evidence="5">The sequence shown here is derived from an EMBL/GenBank/DDBJ whole genome shotgun (WGS) entry which is preliminary data.</text>
</comment>
<accession>A0A8H3I0Y3</accession>
<protein>
    <recommendedName>
        <fullName evidence="4">ABC transporter domain-containing protein</fullName>
    </recommendedName>
</protein>
<dbReference type="SUPFAM" id="SSF52540">
    <property type="entry name" value="P-loop containing nucleoside triphosphate hydrolases"/>
    <property type="match status" value="2"/>
</dbReference>
<feature type="region of interest" description="Disordered" evidence="3">
    <location>
        <begin position="1"/>
        <end position="20"/>
    </location>
</feature>
<dbReference type="PROSITE" id="PS50893">
    <property type="entry name" value="ABC_TRANSPORTER_2"/>
    <property type="match status" value="1"/>
</dbReference>
<dbReference type="SMART" id="SM00382">
    <property type="entry name" value="AAA"/>
    <property type="match status" value="2"/>
</dbReference>
<proteinExistence type="predicted"/>
<evidence type="ECO:0000256" key="2">
    <source>
        <dbReference type="ARBA" id="ARBA00022840"/>
    </source>
</evidence>
<keyword evidence="6" id="KW-1185">Reference proteome</keyword>
<dbReference type="InterPro" id="IPR050334">
    <property type="entry name" value="Molybdenum_import_ModC"/>
</dbReference>
<gene>
    <name evidence="5" type="ORF">ALECFALPRED_006811</name>
</gene>
<dbReference type="GO" id="GO:0016887">
    <property type="term" value="F:ATP hydrolysis activity"/>
    <property type="evidence" value="ECO:0007669"/>
    <property type="project" value="InterPro"/>
</dbReference>
<dbReference type="InterPro" id="IPR003593">
    <property type="entry name" value="AAA+_ATPase"/>
</dbReference>
<dbReference type="Gene3D" id="3.40.50.300">
    <property type="entry name" value="P-loop containing nucleotide triphosphate hydrolases"/>
    <property type="match status" value="2"/>
</dbReference>
<dbReference type="PANTHER" id="PTHR43514:SF4">
    <property type="entry name" value="ABC TRANSPORTER I FAMILY MEMBER 10"/>
    <property type="match status" value="1"/>
</dbReference>
<dbReference type="Pfam" id="PF00005">
    <property type="entry name" value="ABC_tran"/>
    <property type="match status" value="2"/>
</dbReference>
<dbReference type="PANTHER" id="PTHR43514">
    <property type="entry name" value="ABC TRANSPORTER I FAMILY MEMBER 10"/>
    <property type="match status" value="1"/>
</dbReference>
<dbReference type="AlphaFoldDB" id="A0A8H3I0Y3"/>
<reference evidence="5" key="1">
    <citation type="submission" date="2021-03" db="EMBL/GenBank/DDBJ databases">
        <authorList>
            <person name="Tagirdzhanova G."/>
        </authorList>
    </citation>
    <scope>NUCLEOTIDE SEQUENCE</scope>
</reference>
<dbReference type="InterPro" id="IPR027417">
    <property type="entry name" value="P-loop_NTPase"/>
</dbReference>
<keyword evidence="1" id="KW-0547">Nucleotide-binding</keyword>
<name>A0A8H3I0Y3_9LECA</name>
<feature type="domain" description="ABC transporter" evidence="4">
    <location>
        <begin position="29"/>
        <end position="311"/>
    </location>
</feature>
<evidence type="ECO:0000313" key="6">
    <source>
        <dbReference type="Proteomes" id="UP000664203"/>
    </source>
</evidence>
<sequence length="704" mass="78579">MRRFPPLSKRSPRLTPSRYSTITESPPIVRIENGTFYRKYPSVTDQDAASKSALFPGLTWSLPSKAVGDEKQQHWAILGPSNAGKTTFFDVIRGHHLCIPPAARSFPYLTSKEVEIVDSRYRNVARAIQHVGFDGERGGVAKSGTRGAYLSARYESRREATDFSVMDFLKGNTDLNPSEEQEGKEVNDQSLDKVISDLKLEALVNMPMGNLSNGQTRRARIARALLGNPMVLLLDEPFMGLDPPTMTTLSPLLHSLAQASSPRLILALRPQDPLPDWITHVIHLGPNFQITYQGSKDLVDLGTSRAKAKMGKLIGTDYLARPDVPDDVIPQRGLTKAYQNERVRFLPGSNYSFQQSNPTESREGIPLVDADVPVSTNEALVEMQDVCVRYGDKEVLGDWKQDIKGPTKQGLSWTVRRGERWGVFGPNGSGKTTLISLLCSDHPQAYSLPIKVFGRGRLPQPGLPGISIFDIQSRIGQSSPEIHAFFPRNLSLRQALENAWADTFLGTPRLKYENDVTVDTCLRWFEAELNPAFTPLTISFLTKVWRSNNGFPNSIDWADNIRFGDAPFSAQRVVLFLRAIIKKPDIVVLDEAFSGMDDLVRDKCMLFLTWGETKSFGVLVNRKEHVKKRFVYDTPPQLLSERILEGLSKNQALICVSHIKEEVPGVVRRWMSLPEAGTGNAVRFGKFPGPLEGYDSGWDEIWGV</sequence>
<dbReference type="InterPro" id="IPR003439">
    <property type="entry name" value="ABC_transporter-like_ATP-bd"/>
</dbReference>
<dbReference type="GO" id="GO:0005524">
    <property type="term" value="F:ATP binding"/>
    <property type="evidence" value="ECO:0007669"/>
    <property type="project" value="UniProtKB-KW"/>
</dbReference>
<dbReference type="Proteomes" id="UP000664203">
    <property type="component" value="Unassembled WGS sequence"/>
</dbReference>
<evidence type="ECO:0000259" key="4">
    <source>
        <dbReference type="PROSITE" id="PS50893"/>
    </source>
</evidence>
<keyword evidence="2" id="KW-0067">ATP-binding</keyword>